<dbReference type="Proteomes" id="UP000681586">
    <property type="component" value="Unassembled WGS sequence"/>
</dbReference>
<feature type="transmembrane region" description="Helical" evidence="5">
    <location>
        <begin position="20"/>
        <end position="38"/>
    </location>
</feature>
<evidence type="ECO:0000256" key="2">
    <source>
        <dbReference type="ARBA" id="ARBA00022692"/>
    </source>
</evidence>
<name>A0ABS5ML06_9STAP</name>
<dbReference type="Pfam" id="PF12698">
    <property type="entry name" value="ABC2_membrane_3"/>
    <property type="match status" value="1"/>
</dbReference>
<evidence type="ECO:0000313" key="7">
    <source>
        <dbReference type="EMBL" id="MBS3696598.1"/>
    </source>
</evidence>
<feature type="transmembrane region" description="Helical" evidence="5">
    <location>
        <begin position="196"/>
        <end position="221"/>
    </location>
</feature>
<sequence length="388" mass="44884">MSTIKLFNIYHSFLIKKLYLIVYILLLFIAVLAIMIGVNQMNQKDDNFTIGIVDKDQSKETKLILNAIGDGQSLGNDLSIKHYNEKRAHNLLEKKKIDGYFIFKDGMTKAFYQNGELPIVVNTFDTQSVESIIILQLTDSVYSRLMLSMGGAMSYASLYPNATENELLTMMTDMLFAGLNRSGSFDEEPVKVFDTLSYYTISIYFVSIFLFFFSIFSILKMNQKDALKERLSMFHFSYEKLTIVRGIFSLGYTILWSVVGLWIIIKFLKPEFEMYNLNALIMSLSYYLFFLTCSFIFIDIAFRNAINYILKIGLTLVILLFSGAIIPIIYLKGLSGGLIESLPFTIVYNQLLELFLNNYIIDLHPMFYWNILIMIGLLTTSIYWRYRQ</sequence>
<comment type="caution">
    <text evidence="7">The sequence shown here is derived from an EMBL/GenBank/DDBJ whole genome shotgun (WGS) entry which is preliminary data.</text>
</comment>
<feature type="transmembrane region" description="Helical" evidence="5">
    <location>
        <begin position="242"/>
        <end position="265"/>
    </location>
</feature>
<evidence type="ECO:0000256" key="4">
    <source>
        <dbReference type="ARBA" id="ARBA00023136"/>
    </source>
</evidence>
<feature type="transmembrane region" description="Helical" evidence="5">
    <location>
        <begin position="309"/>
        <end position="331"/>
    </location>
</feature>
<evidence type="ECO:0000259" key="6">
    <source>
        <dbReference type="Pfam" id="PF12698"/>
    </source>
</evidence>
<evidence type="ECO:0000256" key="5">
    <source>
        <dbReference type="SAM" id="Phobius"/>
    </source>
</evidence>
<evidence type="ECO:0000313" key="8">
    <source>
        <dbReference type="Proteomes" id="UP000681586"/>
    </source>
</evidence>
<reference evidence="7 8" key="1">
    <citation type="submission" date="2021-05" db="EMBL/GenBank/DDBJ databases">
        <title>Staphylococcus fleurettii isolated from lake water in First Nation community in Manitoba, Canada.</title>
        <authorList>
            <person name="Bashar S."/>
            <person name="Murdock A."/>
            <person name="Patidar R."/>
            <person name="Golding G."/>
            <person name="Farenhorst A."/>
            <person name="Kumar A."/>
        </authorList>
    </citation>
    <scope>NUCLEOTIDE SEQUENCE [LARGE SCALE GENOMIC DNA]</scope>
    <source>
        <strain evidence="7 8">SF002</strain>
    </source>
</reference>
<protein>
    <submittedName>
        <fullName evidence="7">ABC transporter permease</fullName>
    </submittedName>
</protein>
<feature type="domain" description="ABC-2 type transporter transmembrane" evidence="6">
    <location>
        <begin position="18"/>
        <end position="377"/>
    </location>
</feature>
<dbReference type="InterPro" id="IPR013525">
    <property type="entry name" value="ABC2_TM"/>
</dbReference>
<gene>
    <name evidence="7" type="ORF">JJQ58_03730</name>
</gene>
<keyword evidence="3 5" id="KW-1133">Transmembrane helix</keyword>
<keyword evidence="8" id="KW-1185">Reference proteome</keyword>
<keyword evidence="2 5" id="KW-0812">Transmembrane</keyword>
<keyword evidence="4 5" id="KW-0472">Membrane</keyword>
<feature type="transmembrane region" description="Helical" evidence="5">
    <location>
        <begin position="366"/>
        <end position="386"/>
    </location>
</feature>
<dbReference type="RefSeq" id="WP_203153354.1">
    <property type="nucleotide sequence ID" value="NZ_JAEPSA010000002.1"/>
</dbReference>
<evidence type="ECO:0000256" key="3">
    <source>
        <dbReference type="ARBA" id="ARBA00022989"/>
    </source>
</evidence>
<evidence type="ECO:0000256" key="1">
    <source>
        <dbReference type="ARBA" id="ARBA00004141"/>
    </source>
</evidence>
<dbReference type="Gene3D" id="3.40.1710.10">
    <property type="entry name" value="abc type-2 transporter like domain"/>
    <property type="match status" value="1"/>
</dbReference>
<organism evidence="7 8">
    <name type="scientific">Mammaliicoccus fleurettii</name>
    <dbReference type="NCBI Taxonomy" id="150056"/>
    <lineage>
        <taxon>Bacteria</taxon>
        <taxon>Bacillati</taxon>
        <taxon>Bacillota</taxon>
        <taxon>Bacilli</taxon>
        <taxon>Bacillales</taxon>
        <taxon>Staphylococcaceae</taxon>
        <taxon>Mammaliicoccus</taxon>
    </lineage>
</organism>
<accession>A0ABS5ML06</accession>
<feature type="transmembrane region" description="Helical" evidence="5">
    <location>
        <begin position="277"/>
        <end position="302"/>
    </location>
</feature>
<dbReference type="EMBL" id="JAGXBM010000003">
    <property type="protein sequence ID" value="MBS3696598.1"/>
    <property type="molecule type" value="Genomic_DNA"/>
</dbReference>
<comment type="subcellular location">
    <subcellularLocation>
        <location evidence="1">Membrane</location>
        <topology evidence="1">Multi-pass membrane protein</topology>
    </subcellularLocation>
</comment>
<proteinExistence type="predicted"/>